<organism evidence="1 2">
    <name type="scientific">Saccharomyces pastorianus</name>
    <name type="common">Lager yeast</name>
    <name type="synonym">Saccharomyces cerevisiae x Saccharomyces eubayanus</name>
    <dbReference type="NCBI Taxonomy" id="27292"/>
    <lineage>
        <taxon>Eukaryota</taxon>
        <taxon>Fungi</taxon>
        <taxon>Dikarya</taxon>
        <taxon>Ascomycota</taxon>
        <taxon>Saccharomycotina</taxon>
        <taxon>Saccharomycetes</taxon>
        <taxon>Saccharomycetales</taxon>
        <taxon>Saccharomycetaceae</taxon>
        <taxon>Saccharomyces</taxon>
    </lineage>
</organism>
<proteinExistence type="predicted"/>
<name>A0A6C1DMA6_SACPS</name>
<evidence type="ECO:0000313" key="2">
    <source>
        <dbReference type="Proteomes" id="UP000501346"/>
    </source>
</evidence>
<reference evidence="1 2" key="1">
    <citation type="journal article" date="2019" name="BMC Genomics">
        <title>Chromosome level assembly and comparative genome analysis confirm lager-brewing yeasts originated from a single hybridization.</title>
        <authorList>
            <person name="Salazar A.N."/>
            <person name="Gorter de Vries A.R."/>
            <person name="van den Broek M."/>
            <person name="Brouwers N."/>
            <person name="de la Torre Cortes P."/>
            <person name="Kuijpers N.G.A."/>
            <person name="Daran J.G."/>
            <person name="Abeel T."/>
        </authorList>
    </citation>
    <scope>NUCLEOTIDE SEQUENCE [LARGE SCALE GENOMIC DNA]</scope>
    <source>
        <strain evidence="1 2">CBS 1483</strain>
    </source>
</reference>
<dbReference type="EMBL" id="CP048984">
    <property type="protein sequence ID" value="QID78208.1"/>
    <property type="molecule type" value="Genomic_DNA"/>
</dbReference>
<keyword evidence="2" id="KW-1185">Reference proteome</keyword>
<dbReference type="OrthoDB" id="5396786at2759"/>
<protein>
    <submittedName>
        <fullName evidence="1">YAP1-binding protein 1</fullName>
    </submittedName>
</protein>
<dbReference type="PANTHER" id="PTHR28020">
    <property type="entry name" value="YAP1-BINDING PROTEIN 1-RELATED"/>
    <property type="match status" value="1"/>
</dbReference>
<gene>
    <name evidence="1" type="primary">YBP1_1</name>
    <name evidence="1" type="ORF">GRS66_000413</name>
</gene>
<dbReference type="GO" id="GO:0005737">
    <property type="term" value="C:cytoplasm"/>
    <property type="evidence" value="ECO:0007669"/>
    <property type="project" value="TreeGrafter"/>
</dbReference>
<dbReference type="Proteomes" id="UP000501346">
    <property type="component" value="Chromosome ScII"/>
</dbReference>
<dbReference type="GO" id="GO:0034599">
    <property type="term" value="P:cellular response to oxidative stress"/>
    <property type="evidence" value="ECO:0007669"/>
    <property type="project" value="InterPro"/>
</dbReference>
<dbReference type="InterPro" id="IPR013877">
    <property type="entry name" value="YAP-bd/ALF4/Glomulin"/>
</dbReference>
<dbReference type="AlphaFoldDB" id="A0A6C1DMA6"/>
<dbReference type="PANTHER" id="PTHR28020:SF1">
    <property type="entry name" value="YAP1-BINDING PROTEIN 1-RELATED"/>
    <property type="match status" value="1"/>
</dbReference>
<evidence type="ECO:0000313" key="1">
    <source>
        <dbReference type="EMBL" id="QID78208.1"/>
    </source>
</evidence>
<sequence length="674" mass="77740">MEPIDDLLFEVTDAFKTQKEDLLELVTLIDIYGEQVNQEGSYEEKTRFIETLNTLLEDNPSTTGEIGWDLPKGLLKFLSKDNVDVNGRLGTNMIVQGVMKCFYAISIQGEPKKCLITGLELLSSLCSKDFSKSDQQNKEDFVDKKANTLPPEGVIENSSNRKDFPSYGESKSSNEFFLKLKSYILFEFIGASLKRISTLFPSKYLGAAVSTIEKFVYSHADTFEDALFLLRRVYTFCRNYIPPDPPKDIQLNEDFTREMFDKVVEEESELQVRLLRRLCTFGISTPIKTVTTNADVKYYCALNQQKFELSAYYTEYLELFCRYYQMAFSLDVDIEGEFQNVIKECRIIYKSVPQEISAVNDEAKLVLERMVYKLAYTFEVQKAAKEKNVGLDYNGVILFSGIHYLETNQHLVKEMNITDAIYLYLRFTTPSLYSKVYYNVAVESVSRYWLWYAITTEPLEDVKKELKNLSVFVTKTLLHVLLQKNCIQVNQQLRMITFTLLTRLLCLIPEKVAFEFILDVLKTSPLPLAKTSVLCVFKDLSRRRISTKDNDSETNLIVEKLSKLKVNDSNKAQQSNIRHYIQLDSSKMKAVHDCCLQTIQDSFTADAKKSDILLLLTYLNIFIVLKKTWDEDLLKIVCSKIDSNLKSVEPDKLPKYKEIVDKNESLNDYFTGIK</sequence>
<accession>A0A6C1DMA6</accession>
<dbReference type="InterPro" id="IPR040347">
    <property type="entry name" value="YBP1/2"/>
</dbReference>
<dbReference type="Pfam" id="PF08568">
    <property type="entry name" value="Kinetochor_Ybp2"/>
    <property type="match status" value="1"/>
</dbReference>